<proteinExistence type="predicted"/>
<name>A0A7I4ECA9_PHYPA</name>
<evidence type="ECO:0000313" key="3">
    <source>
        <dbReference type="Proteomes" id="UP000006727"/>
    </source>
</evidence>
<dbReference type="Pfam" id="PF05757">
    <property type="entry name" value="PsbQ"/>
    <property type="match status" value="1"/>
</dbReference>
<protein>
    <submittedName>
        <fullName evidence="2">Uncharacterized protein</fullName>
    </submittedName>
</protein>
<reference evidence="2 3" key="1">
    <citation type="journal article" date="2008" name="Science">
        <title>The Physcomitrella genome reveals evolutionary insights into the conquest of land by plants.</title>
        <authorList>
            <person name="Rensing S."/>
            <person name="Lang D."/>
            <person name="Zimmer A."/>
            <person name="Terry A."/>
            <person name="Salamov A."/>
            <person name="Shapiro H."/>
            <person name="Nishiyama T."/>
            <person name="Perroud P.-F."/>
            <person name="Lindquist E."/>
            <person name="Kamisugi Y."/>
            <person name="Tanahashi T."/>
            <person name="Sakakibara K."/>
            <person name="Fujita T."/>
            <person name="Oishi K."/>
            <person name="Shin-I T."/>
            <person name="Kuroki Y."/>
            <person name="Toyoda A."/>
            <person name="Suzuki Y."/>
            <person name="Hashimoto A."/>
            <person name="Yamaguchi K."/>
            <person name="Sugano A."/>
            <person name="Kohara Y."/>
            <person name="Fujiyama A."/>
            <person name="Anterola A."/>
            <person name="Aoki S."/>
            <person name="Ashton N."/>
            <person name="Barbazuk W.B."/>
            <person name="Barker E."/>
            <person name="Bennetzen J."/>
            <person name="Bezanilla M."/>
            <person name="Blankenship R."/>
            <person name="Cho S.H."/>
            <person name="Dutcher S."/>
            <person name="Estelle M."/>
            <person name="Fawcett J.A."/>
            <person name="Gundlach H."/>
            <person name="Hanada K."/>
            <person name="Heyl A."/>
            <person name="Hicks K.A."/>
            <person name="Hugh J."/>
            <person name="Lohr M."/>
            <person name="Mayer K."/>
            <person name="Melkozernov A."/>
            <person name="Murata T."/>
            <person name="Nelson D."/>
            <person name="Pils B."/>
            <person name="Prigge M."/>
            <person name="Reiss B."/>
            <person name="Renner T."/>
            <person name="Rombauts S."/>
            <person name="Rushton P."/>
            <person name="Sanderfoot A."/>
            <person name="Schween G."/>
            <person name="Shiu S.-H."/>
            <person name="Stueber K."/>
            <person name="Theodoulou F.L."/>
            <person name="Tu H."/>
            <person name="Van de Peer Y."/>
            <person name="Verrier P.J."/>
            <person name="Waters E."/>
            <person name="Wood A."/>
            <person name="Yang L."/>
            <person name="Cove D."/>
            <person name="Cuming A."/>
            <person name="Hasebe M."/>
            <person name="Lucas S."/>
            <person name="Mishler D.B."/>
            <person name="Reski R."/>
            <person name="Grigoriev I."/>
            <person name="Quatrano R.S."/>
            <person name="Boore J.L."/>
        </authorList>
    </citation>
    <scope>NUCLEOTIDE SEQUENCE [LARGE SCALE GENOMIC DNA]</scope>
    <source>
        <strain evidence="2 3">cv. Gransden 2004</strain>
    </source>
</reference>
<sequence length="153" mass="15844">MCLILEELRGTFQIRNIVEVFTAMTNAVAMAGLCGTSTTTLLLGSPVNSDNALSGSSNTVESVCPNKFAAVVARAESSDDTPAMQSRRSILSLLAATFAGTAVVNEARADARSVKLEPPPPLSGGLPGTDNADQARDRLASAGEIFHPSAVPR</sequence>
<dbReference type="EnsemblPlants" id="Pp3c6_20270V3.3">
    <property type="protein sequence ID" value="Pp3c6_20270V3.3"/>
    <property type="gene ID" value="Pp3c6_20270"/>
</dbReference>
<dbReference type="Proteomes" id="UP000006727">
    <property type="component" value="Chromosome 6"/>
</dbReference>
<accession>A0A7I4ECA9</accession>
<feature type="region of interest" description="Disordered" evidence="1">
    <location>
        <begin position="110"/>
        <end position="153"/>
    </location>
</feature>
<evidence type="ECO:0000256" key="1">
    <source>
        <dbReference type="SAM" id="MobiDB-lite"/>
    </source>
</evidence>
<keyword evidence="3" id="KW-1185">Reference proteome</keyword>
<dbReference type="AlphaFoldDB" id="A0A7I4ECA9"/>
<dbReference type="GO" id="GO:0009654">
    <property type="term" value="C:photosystem II oxygen evolving complex"/>
    <property type="evidence" value="ECO:0007669"/>
    <property type="project" value="InterPro"/>
</dbReference>
<dbReference type="GO" id="GO:0005509">
    <property type="term" value="F:calcium ion binding"/>
    <property type="evidence" value="ECO:0007669"/>
    <property type="project" value="InterPro"/>
</dbReference>
<dbReference type="InterPro" id="IPR008797">
    <property type="entry name" value="PSII_PsbQ"/>
</dbReference>
<dbReference type="GO" id="GO:0019898">
    <property type="term" value="C:extrinsic component of membrane"/>
    <property type="evidence" value="ECO:0007669"/>
    <property type="project" value="InterPro"/>
</dbReference>
<reference evidence="2" key="3">
    <citation type="submission" date="2020-12" db="UniProtKB">
        <authorList>
            <consortium name="EnsemblPlants"/>
        </authorList>
    </citation>
    <scope>IDENTIFICATION</scope>
</reference>
<dbReference type="GO" id="GO:0015979">
    <property type="term" value="P:photosynthesis"/>
    <property type="evidence" value="ECO:0007669"/>
    <property type="project" value="InterPro"/>
</dbReference>
<dbReference type="EMBL" id="ABEU02000006">
    <property type="status" value="NOT_ANNOTATED_CDS"/>
    <property type="molecule type" value="Genomic_DNA"/>
</dbReference>
<dbReference type="Gramene" id="Pp3c6_20270V3.3">
    <property type="protein sequence ID" value="Pp3c6_20270V3.3"/>
    <property type="gene ID" value="Pp3c6_20270"/>
</dbReference>
<evidence type="ECO:0000313" key="2">
    <source>
        <dbReference type="EnsemblPlants" id="Pp3c6_20270V3.3"/>
    </source>
</evidence>
<organism evidence="2 3">
    <name type="scientific">Physcomitrium patens</name>
    <name type="common">Spreading-leaved earth moss</name>
    <name type="synonym">Physcomitrella patens</name>
    <dbReference type="NCBI Taxonomy" id="3218"/>
    <lineage>
        <taxon>Eukaryota</taxon>
        <taxon>Viridiplantae</taxon>
        <taxon>Streptophyta</taxon>
        <taxon>Embryophyta</taxon>
        <taxon>Bryophyta</taxon>
        <taxon>Bryophytina</taxon>
        <taxon>Bryopsida</taxon>
        <taxon>Funariidae</taxon>
        <taxon>Funariales</taxon>
        <taxon>Funariaceae</taxon>
        <taxon>Physcomitrium</taxon>
    </lineage>
</organism>
<reference evidence="2 3" key="2">
    <citation type="journal article" date="2018" name="Plant J.">
        <title>The Physcomitrella patens chromosome-scale assembly reveals moss genome structure and evolution.</title>
        <authorList>
            <person name="Lang D."/>
            <person name="Ullrich K.K."/>
            <person name="Murat F."/>
            <person name="Fuchs J."/>
            <person name="Jenkins J."/>
            <person name="Haas F.B."/>
            <person name="Piednoel M."/>
            <person name="Gundlach H."/>
            <person name="Van Bel M."/>
            <person name="Meyberg R."/>
            <person name="Vives C."/>
            <person name="Morata J."/>
            <person name="Symeonidi A."/>
            <person name="Hiss M."/>
            <person name="Muchero W."/>
            <person name="Kamisugi Y."/>
            <person name="Saleh O."/>
            <person name="Blanc G."/>
            <person name="Decker E.L."/>
            <person name="van Gessel N."/>
            <person name="Grimwood J."/>
            <person name="Hayes R.D."/>
            <person name="Graham S.W."/>
            <person name="Gunter L.E."/>
            <person name="McDaniel S.F."/>
            <person name="Hoernstein S.N.W."/>
            <person name="Larsson A."/>
            <person name="Li F.W."/>
            <person name="Perroud P.F."/>
            <person name="Phillips J."/>
            <person name="Ranjan P."/>
            <person name="Rokshar D.S."/>
            <person name="Rothfels C.J."/>
            <person name="Schneider L."/>
            <person name="Shu S."/>
            <person name="Stevenson D.W."/>
            <person name="Thummler F."/>
            <person name="Tillich M."/>
            <person name="Villarreal Aguilar J.C."/>
            <person name="Widiez T."/>
            <person name="Wong G.K."/>
            <person name="Wymore A."/>
            <person name="Zhang Y."/>
            <person name="Zimmer A.D."/>
            <person name="Quatrano R.S."/>
            <person name="Mayer K.F.X."/>
            <person name="Goodstein D."/>
            <person name="Casacuberta J.M."/>
            <person name="Vandepoele K."/>
            <person name="Reski R."/>
            <person name="Cuming A.C."/>
            <person name="Tuskan G.A."/>
            <person name="Maumus F."/>
            <person name="Salse J."/>
            <person name="Schmutz J."/>
            <person name="Rensing S.A."/>
        </authorList>
    </citation>
    <scope>NUCLEOTIDE SEQUENCE [LARGE SCALE GENOMIC DNA]</scope>
    <source>
        <strain evidence="2 3">cv. Gransden 2004</strain>
    </source>
</reference>